<dbReference type="InterPro" id="IPR006598">
    <property type="entry name" value="CAP10"/>
</dbReference>
<reference evidence="3" key="1">
    <citation type="submission" date="2025-08" db="UniProtKB">
        <authorList>
            <consortium name="Ensembl"/>
        </authorList>
    </citation>
    <scope>IDENTIFICATION</scope>
</reference>
<feature type="region of interest" description="Disordered" evidence="1">
    <location>
        <begin position="374"/>
        <end position="410"/>
    </location>
</feature>
<reference evidence="3" key="2">
    <citation type="submission" date="2025-09" db="UniProtKB">
        <authorList>
            <consortium name="Ensembl"/>
        </authorList>
    </citation>
    <scope>IDENTIFICATION</scope>
</reference>
<dbReference type="AlphaFoldDB" id="A0A8C7N929"/>
<evidence type="ECO:0000259" key="2">
    <source>
        <dbReference type="SMART" id="SM00672"/>
    </source>
</evidence>
<name>A0A8C7N929_ONCKI</name>
<evidence type="ECO:0000256" key="1">
    <source>
        <dbReference type="SAM" id="MobiDB-lite"/>
    </source>
</evidence>
<dbReference type="GeneTree" id="ENSGT00940000159028"/>
<proteinExistence type="predicted"/>
<sequence>MKMRCCMLNWYPKNTFLLGSYLVSLLLERTSEVRPEKCLVWGPGLDPKVVLPVRSRLSTQLGKTSLRVSRLVQKQHVRIHTHLPLDRGDGSFLMRYCLHWQICGGGGRVDKRQSVISIDINERARTDIVNINIFSDFSVFPSIDLQRLLQEVPCRFSNRGGLIHYAVIDNQVAVPWENVRLPDVEFYINVGDRPMETRKQMTFLGLFQSSPGAVPQTPSSPPMTTLTPPWRPSDISSDLLSVQGNTEQALFCGRDSREECLHLVNLSKKRGRDLGKTNLVGFFDLFKVGEHSEHSTQSQQLMLGSSLVLKQNSPNHFYTHLKKPGTHCIPIEWAMVFEWAMVKAGQTIVRQLVQPNRFYCYYYSVLQRQTNQPTLHPDMKRVPQPSDQSALYSCQQEPQRDDPSLEKDEL</sequence>
<keyword evidence="4" id="KW-1185">Reference proteome</keyword>
<accession>A0A8C7N929</accession>
<feature type="compositionally biased region" description="Basic and acidic residues" evidence="1">
    <location>
        <begin position="398"/>
        <end position="410"/>
    </location>
</feature>
<dbReference type="Proteomes" id="UP000694557">
    <property type="component" value="Unassembled WGS sequence"/>
</dbReference>
<protein>
    <submittedName>
        <fullName evidence="3">Protein O-glucosyltransferase 3</fullName>
    </submittedName>
</protein>
<feature type="domain" description="Glycosyl transferase CAP10" evidence="2">
    <location>
        <begin position="180"/>
        <end position="372"/>
    </location>
</feature>
<organism evidence="3 4">
    <name type="scientific">Oncorhynchus kisutch</name>
    <name type="common">Coho salmon</name>
    <name type="synonym">Salmo kisutch</name>
    <dbReference type="NCBI Taxonomy" id="8019"/>
    <lineage>
        <taxon>Eukaryota</taxon>
        <taxon>Metazoa</taxon>
        <taxon>Chordata</taxon>
        <taxon>Craniata</taxon>
        <taxon>Vertebrata</taxon>
        <taxon>Euteleostomi</taxon>
        <taxon>Actinopterygii</taxon>
        <taxon>Neopterygii</taxon>
        <taxon>Teleostei</taxon>
        <taxon>Protacanthopterygii</taxon>
        <taxon>Salmoniformes</taxon>
        <taxon>Salmonidae</taxon>
        <taxon>Salmoninae</taxon>
        <taxon>Oncorhynchus</taxon>
    </lineage>
</organism>
<dbReference type="SMART" id="SM00672">
    <property type="entry name" value="CAP10"/>
    <property type="match status" value="1"/>
</dbReference>
<evidence type="ECO:0000313" key="4">
    <source>
        <dbReference type="Proteomes" id="UP000694557"/>
    </source>
</evidence>
<feature type="compositionally biased region" description="Polar residues" evidence="1">
    <location>
        <begin position="385"/>
        <end position="397"/>
    </location>
</feature>
<dbReference type="Ensembl" id="ENSOKIT00005118971.1">
    <property type="protein sequence ID" value="ENSOKIP00005111112.1"/>
    <property type="gene ID" value="ENSOKIG00005048418.1"/>
</dbReference>
<evidence type="ECO:0000313" key="3">
    <source>
        <dbReference type="Ensembl" id="ENSOKIP00005111112.1"/>
    </source>
</evidence>